<dbReference type="WBParaSite" id="PSU_v2.g7986.t1">
    <property type="protein sequence ID" value="PSU_v2.g7986.t1"/>
    <property type="gene ID" value="PSU_v2.g7986"/>
</dbReference>
<keyword evidence="1" id="KW-1185">Reference proteome</keyword>
<evidence type="ECO:0000313" key="2">
    <source>
        <dbReference type="WBParaSite" id="PSU_v2.g7986.t1"/>
    </source>
</evidence>
<protein>
    <submittedName>
        <fullName evidence="2">C6 domain-containing protein</fullName>
    </submittedName>
</protein>
<evidence type="ECO:0000313" key="1">
    <source>
        <dbReference type="Proteomes" id="UP000887577"/>
    </source>
</evidence>
<sequence length="117" mass="12091">MRPGCHQVSSQLCFCSHPNNYGGTTLEAPLATFTTALPNSTTTLTSTTTTTTTVAPTVLCQTCAIADVALIQGTLPGENPNAPAGIQVVNGCNQLTVICATGDPNIDAVMEVSFIKY</sequence>
<accession>A0A914Z7Z4</accession>
<dbReference type="AlphaFoldDB" id="A0A914Z7Z4"/>
<organism evidence="1 2">
    <name type="scientific">Panagrolaimus superbus</name>
    <dbReference type="NCBI Taxonomy" id="310955"/>
    <lineage>
        <taxon>Eukaryota</taxon>
        <taxon>Metazoa</taxon>
        <taxon>Ecdysozoa</taxon>
        <taxon>Nematoda</taxon>
        <taxon>Chromadorea</taxon>
        <taxon>Rhabditida</taxon>
        <taxon>Tylenchina</taxon>
        <taxon>Panagrolaimomorpha</taxon>
        <taxon>Panagrolaimoidea</taxon>
        <taxon>Panagrolaimidae</taxon>
        <taxon>Panagrolaimus</taxon>
    </lineage>
</organism>
<proteinExistence type="predicted"/>
<reference evidence="2" key="1">
    <citation type="submission" date="2022-11" db="UniProtKB">
        <authorList>
            <consortium name="WormBaseParasite"/>
        </authorList>
    </citation>
    <scope>IDENTIFICATION</scope>
</reference>
<name>A0A914Z7Z4_9BILA</name>
<dbReference type="Proteomes" id="UP000887577">
    <property type="component" value="Unplaced"/>
</dbReference>